<dbReference type="AlphaFoldDB" id="U3AEJ4"/>
<dbReference type="PROSITE" id="PS51344">
    <property type="entry name" value="HTH_TFE_IIE"/>
    <property type="match status" value="1"/>
</dbReference>
<dbReference type="InterPro" id="IPR016481">
    <property type="entry name" value="TF_E_archaea"/>
</dbReference>
<dbReference type="GO" id="GO:0006367">
    <property type="term" value="P:transcription initiation at RNA polymerase II promoter"/>
    <property type="evidence" value="ECO:0007669"/>
    <property type="project" value="InterPro"/>
</dbReference>
<dbReference type="Proteomes" id="UP000016986">
    <property type="component" value="Unassembled WGS sequence"/>
</dbReference>
<dbReference type="PANTHER" id="PTHR13097">
    <property type="entry name" value="TRANSCRIPTION INITIATION FACTOR IIE, ALPHA SUBUNIT"/>
    <property type="match status" value="1"/>
</dbReference>
<comment type="caution">
    <text evidence="7">The sequence shown here is derived from an EMBL/GenBank/DDBJ whole genome shotgun (WGS) entry which is preliminary data.</text>
</comment>
<name>U3AEJ4_9EURY</name>
<keyword evidence="8" id="KW-1185">Reference proteome</keyword>
<accession>U3AEJ4</accession>
<sequence length="229" mass="26602">MANLQDDSRIAHVRSLRVARLTGRFAPRSLRPRSSQWSVPRAPYPMVLRVARPRVTRIMAFEGMLEDPVVQKYLHELVGPKGMPVAAAPPDGEVTDEELAERLDLELNDVRRALFILYENDLATYRRVRDEDSGWLTYLWTFHYENVPANLHDEMDRLREALEERREYEMNNEFYLCEVDSIRFEFDEAMDFGFECPECGSPLEAMGNDEMVEAIDERLDALESELGIV</sequence>
<dbReference type="Pfam" id="PF02002">
    <property type="entry name" value="TFIIE_alpha"/>
    <property type="match status" value="1"/>
</dbReference>
<comment type="similarity">
    <text evidence="4">Belongs to the TFE family.</text>
</comment>
<keyword evidence="5" id="KW-0175">Coiled coil</keyword>
<comment type="subunit">
    <text evidence="4">Monomer. Interaction with RNA polymerase subunits RpoF and RpoE is necessary for Tfe stimulatory transcription activity. Able to interact with Tbp and RNA polymerase in the absence of DNA promoter. Interacts both with the preinitiation and elongation complexes.</text>
</comment>
<feature type="coiled-coil region" evidence="5">
    <location>
        <begin position="151"/>
        <end position="178"/>
    </location>
</feature>
<dbReference type="InterPro" id="IPR002853">
    <property type="entry name" value="TFIIE_asu"/>
</dbReference>
<keyword evidence="3 4" id="KW-0804">Transcription</keyword>
<evidence type="ECO:0000256" key="3">
    <source>
        <dbReference type="ARBA" id="ARBA00023163"/>
    </source>
</evidence>
<dbReference type="InterPro" id="IPR039997">
    <property type="entry name" value="TFE"/>
</dbReference>
<dbReference type="InterPro" id="IPR017919">
    <property type="entry name" value="TFIIE/TFIIEa_HTH"/>
</dbReference>
<proteinExistence type="inferred from homology"/>
<evidence type="ECO:0000313" key="7">
    <source>
        <dbReference type="EMBL" id="GAD53198.1"/>
    </source>
</evidence>
<evidence type="ECO:0000259" key="6">
    <source>
        <dbReference type="PROSITE" id="PS51344"/>
    </source>
</evidence>
<evidence type="ECO:0000256" key="2">
    <source>
        <dbReference type="ARBA" id="ARBA00023125"/>
    </source>
</evidence>
<dbReference type="PANTHER" id="PTHR13097:SF7">
    <property type="entry name" value="GENERAL TRANSCRIPTION FACTOR IIE SUBUNIT 1"/>
    <property type="match status" value="1"/>
</dbReference>
<dbReference type="FunFam" id="1.10.10.10:FF:000264">
    <property type="entry name" value="Transcription factor E"/>
    <property type="match status" value="1"/>
</dbReference>
<comment type="function">
    <text evidence="4">Transcription factor that plays a role in the activation of archaeal genes transcribed by RNA polymerase. Facilitates transcription initiation by enhancing TATA-box recognition by TATA-box-binding protein (Tbp), and transcription factor B (Tfb) and RNA polymerase recruitment. Not absolutely required for transcription in vitro, but particularly important in cases where Tbp or Tfb function is not optimal. It dynamically alters the nucleic acid-binding properties of RNA polymerases by stabilizing the initiation complex and destabilizing elongation complexes. Seems to translocate with the RNA polymerase following initiation and acts by binding to the non template strand of the transcription bubble in elongation complexes.</text>
</comment>
<evidence type="ECO:0000256" key="1">
    <source>
        <dbReference type="ARBA" id="ARBA00023015"/>
    </source>
</evidence>
<dbReference type="GO" id="GO:0003677">
    <property type="term" value="F:DNA binding"/>
    <property type="evidence" value="ECO:0007669"/>
    <property type="project" value="UniProtKB-KW"/>
</dbReference>
<organism evidence="7 8">
    <name type="scientific">Halarchaeum acidiphilum MH1-52-1</name>
    <dbReference type="NCBI Taxonomy" id="1261545"/>
    <lineage>
        <taxon>Archaea</taxon>
        <taxon>Methanobacteriati</taxon>
        <taxon>Methanobacteriota</taxon>
        <taxon>Stenosarchaea group</taxon>
        <taxon>Halobacteria</taxon>
        <taxon>Halobacteriales</taxon>
        <taxon>Halobacteriaceae</taxon>
    </lineage>
</organism>
<evidence type="ECO:0000313" key="8">
    <source>
        <dbReference type="Proteomes" id="UP000016986"/>
    </source>
</evidence>
<evidence type="ECO:0000256" key="5">
    <source>
        <dbReference type="SAM" id="Coils"/>
    </source>
</evidence>
<feature type="domain" description="HTH TFE/IIEalpha-type" evidence="6">
    <location>
        <begin position="66"/>
        <end position="148"/>
    </location>
</feature>
<evidence type="ECO:0000256" key="4">
    <source>
        <dbReference type="HAMAP-Rule" id="MF_01909"/>
    </source>
</evidence>
<keyword evidence="1 4" id="KW-0805">Transcription regulation</keyword>
<reference evidence="7 8" key="1">
    <citation type="submission" date="2013-09" db="EMBL/GenBank/DDBJ databases">
        <title>Whole genome sequencing of Halarchaeum acidiphilum strain MH1-52-1.</title>
        <authorList>
            <person name="Shimane Y."/>
            <person name="Minegishi H."/>
            <person name="Nishi S."/>
            <person name="Echigo A."/>
            <person name="Shuto A."/>
            <person name="Konishi M."/>
            <person name="Ito T."/>
            <person name="Ohkuma M."/>
            <person name="Ohta Y."/>
            <person name="Nagano Y."/>
            <person name="Tsubouchi T."/>
            <person name="Mori K."/>
            <person name="Usui K."/>
            <person name="Kamekura M."/>
            <person name="Usami R."/>
            <person name="Takaki Y."/>
            <person name="Hatada Y."/>
        </authorList>
    </citation>
    <scope>NUCLEOTIDE SEQUENCE [LARGE SCALE GENOMIC DNA]</scope>
    <source>
        <strain evidence="7 8">JCM 16109</strain>
    </source>
</reference>
<dbReference type="SUPFAM" id="SSF46785">
    <property type="entry name" value="Winged helix' DNA-binding domain"/>
    <property type="match status" value="1"/>
</dbReference>
<dbReference type="GO" id="GO:0006355">
    <property type="term" value="P:regulation of DNA-templated transcription"/>
    <property type="evidence" value="ECO:0007669"/>
    <property type="project" value="InterPro"/>
</dbReference>
<dbReference type="eggNOG" id="arCOG04270">
    <property type="taxonomic scope" value="Archaea"/>
</dbReference>
<dbReference type="HAMAP" id="MF_01909">
    <property type="entry name" value="TFE_arch"/>
    <property type="match status" value="1"/>
</dbReference>
<dbReference type="InterPro" id="IPR024550">
    <property type="entry name" value="TFIIEa/SarR/Rpc3_HTH_dom"/>
</dbReference>
<dbReference type="EMBL" id="BATA01000052">
    <property type="protein sequence ID" value="GAD53198.1"/>
    <property type="molecule type" value="Genomic_DNA"/>
</dbReference>
<keyword evidence="2 4" id="KW-0238">DNA-binding</keyword>
<protein>
    <recommendedName>
        <fullName evidence="4">Transcription factor E</fullName>
        <shortName evidence="4">TFE</shortName>
    </recommendedName>
    <alternativeName>
        <fullName evidence="4">TFIIE subunit alpha homolog</fullName>
    </alternativeName>
    <alternativeName>
        <fullName evidence="4">Transcription initiation factor TFIIE</fullName>
    </alternativeName>
</protein>
<comment type="domain">
    <text evidence="4">The winged helix domain is involved in binding to DNA in the preinitiation complex.</text>
</comment>
<dbReference type="Gene3D" id="1.10.10.10">
    <property type="entry name" value="Winged helix-like DNA-binding domain superfamily/Winged helix DNA-binding domain"/>
    <property type="match status" value="1"/>
</dbReference>
<dbReference type="InterPro" id="IPR036388">
    <property type="entry name" value="WH-like_DNA-bd_sf"/>
</dbReference>
<dbReference type="InterPro" id="IPR036390">
    <property type="entry name" value="WH_DNA-bd_sf"/>
</dbReference>
<dbReference type="SMART" id="SM00531">
    <property type="entry name" value="TFIIE"/>
    <property type="match status" value="1"/>
</dbReference>
<gene>
    <name evidence="4" type="primary">tfe</name>
    <name evidence="7" type="ORF">MBEHAL_1958</name>
</gene>